<sequence length="435" mass="45707">MASQSPLCTVFVDRFTDGILDPSKPMAGPVKDGGHIVANTAPGCWGPMITPELKGGHEVTVPVAVEGAQPGDAIAVRIKDITVTSVATASGTDTCPDPNRFRGDPYVAKQCPSCGAYHPTSVCQGIGQGAVRCASCGAEVSPFAFVHGYTVAFDHERGMAVTLDKAGAERVARDSRRYSAKPDHSVQHPILTFAPADLVGVATRLRPFLGQLGTMPALPFPDSHNAGDFATFLVGAPHEYAKTDGELASRTDGHMDINKVRAGAVVICPVKVEGGGVYVGDMHAFQGNGEIAGHTADVAGLVTLQVHVIKGLRLDGPILLPLVEDLPHLAKPLSPEEKKKARLLAAQWGLQGIEEDAPVCFIGTGPTLNDAVNSGLERAAKVLEMSVEEVKNRATIAGSVDIGRAPGVVTVTFRCPVDRLEKIGILPFVREQYGP</sequence>
<dbReference type="STRING" id="1121391.SAMN02745206_02552"/>
<dbReference type="EMBL" id="FQVB01000025">
    <property type="protein sequence ID" value="SHF72586.1"/>
    <property type="molecule type" value="Genomic_DNA"/>
</dbReference>
<evidence type="ECO:0000313" key="1">
    <source>
        <dbReference type="EMBL" id="SHF72586.1"/>
    </source>
</evidence>
<evidence type="ECO:0000313" key="2">
    <source>
        <dbReference type="Proteomes" id="UP000184076"/>
    </source>
</evidence>
<dbReference type="SUPFAM" id="SSF141130">
    <property type="entry name" value="Acetamidase/Formamidase-like"/>
    <property type="match status" value="1"/>
</dbReference>
<dbReference type="AlphaFoldDB" id="A0A1M5E098"/>
<dbReference type="RefSeq" id="WP_073040073.1">
    <property type="nucleotide sequence ID" value="NZ_FQVB01000025.1"/>
</dbReference>
<dbReference type="Gene3D" id="2.60.120.580">
    <property type="entry name" value="Acetamidase/Formamidase-like domains"/>
    <property type="match status" value="2"/>
</dbReference>
<reference evidence="2" key="1">
    <citation type="submission" date="2016-11" db="EMBL/GenBank/DDBJ databases">
        <authorList>
            <person name="Varghese N."/>
            <person name="Submissions S."/>
        </authorList>
    </citation>
    <scope>NUCLEOTIDE SEQUENCE [LARGE SCALE GENOMIC DNA]</scope>
    <source>
        <strain evidence="2">DSM 9756</strain>
    </source>
</reference>
<dbReference type="InterPro" id="IPR004304">
    <property type="entry name" value="FmdA_AmdA"/>
</dbReference>
<gene>
    <name evidence="1" type="ORF">SAMN02745206_02552</name>
</gene>
<dbReference type="PANTHER" id="PTHR31891">
    <property type="entry name" value="FORMAMIDASE C869.04-RELATED"/>
    <property type="match status" value="1"/>
</dbReference>
<dbReference type="Proteomes" id="UP000184076">
    <property type="component" value="Unassembled WGS sequence"/>
</dbReference>
<dbReference type="Pfam" id="PF03069">
    <property type="entry name" value="FmdA_AmdA"/>
    <property type="match status" value="1"/>
</dbReference>
<protein>
    <submittedName>
        <fullName evidence="1">Acetamidase/formamidase</fullName>
    </submittedName>
</protein>
<dbReference type="OrthoDB" id="9785236at2"/>
<dbReference type="PANTHER" id="PTHR31891:SF1">
    <property type="entry name" value="FORMAMIDASE C869.04-RELATED"/>
    <property type="match status" value="1"/>
</dbReference>
<name>A0A1M5E098_9BACT</name>
<proteinExistence type="predicted"/>
<dbReference type="GO" id="GO:0016811">
    <property type="term" value="F:hydrolase activity, acting on carbon-nitrogen (but not peptide) bonds, in linear amides"/>
    <property type="evidence" value="ECO:0007669"/>
    <property type="project" value="InterPro"/>
</dbReference>
<organism evidence="1 2">
    <name type="scientific">Desulfacinum infernum DSM 9756</name>
    <dbReference type="NCBI Taxonomy" id="1121391"/>
    <lineage>
        <taxon>Bacteria</taxon>
        <taxon>Pseudomonadati</taxon>
        <taxon>Thermodesulfobacteriota</taxon>
        <taxon>Syntrophobacteria</taxon>
        <taxon>Syntrophobacterales</taxon>
        <taxon>Syntrophobacteraceae</taxon>
        <taxon>Desulfacinum</taxon>
    </lineage>
</organism>
<keyword evidence="2" id="KW-1185">Reference proteome</keyword>
<accession>A0A1M5E098</accession>